<reference evidence="2 3" key="1">
    <citation type="submission" date="2023-06" db="EMBL/GenBank/DDBJ databases">
        <title>Roseiconus lacunae JC819 isolated from Gulf of Mannar region, Tamil Nadu.</title>
        <authorList>
            <person name="Pk S."/>
            <person name="Ch S."/>
            <person name="Ch V.R."/>
        </authorList>
    </citation>
    <scope>NUCLEOTIDE SEQUENCE [LARGE SCALE GENOMIC DNA]</scope>
    <source>
        <strain evidence="2 3">JC819</strain>
    </source>
</reference>
<evidence type="ECO:0000313" key="2">
    <source>
        <dbReference type="EMBL" id="MDM4019628.1"/>
    </source>
</evidence>
<feature type="signal peptide" evidence="1">
    <location>
        <begin position="1"/>
        <end position="21"/>
    </location>
</feature>
<comment type="caution">
    <text evidence="2">The sequence shown here is derived from an EMBL/GenBank/DDBJ whole genome shotgun (WGS) entry which is preliminary data.</text>
</comment>
<dbReference type="Proteomes" id="UP001239462">
    <property type="component" value="Unassembled WGS sequence"/>
</dbReference>
<dbReference type="EMBL" id="JASZZN010000282">
    <property type="protein sequence ID" value="MDM4019628.1"/>
    <property type="molecule type" value="Genomic_DNA"/>
</dbReference>
<name>A0ABT7PTE3_9BACT</name>
<accession>A0ABT7PTE3</accession>
<evidence type="ECO:0000313" key="3">
    <source>
        <dbReference type="Proteomes" id="UP001239462"/>
    </source>
</evidence>
<sequence>MNFRPFLLLFLAILTGQHAFAEGTRISPKWIRDNPGKLSLFSGSGFGGHTDHIAYLKTERKAIYEVWTKIQFVTEDKRTTPW</sequence>
<feature type="chain" id="PRO_5045054746" evidence="1">
    <location>
        <begin position="22"/>
        <end position="82"/>
    </location>
</feature>
<feature type="non-terminal residue" evidence="2">
    <location>
        <position position="82"/>
    </location>
</feature>
<proteinExistence type="predicted"/>
<keyword evidence="1" id="KW-0732">Signal</keyword>
<organism evidence="2 3">
    <name type="scientific">Roseiconus lacunae</name>
    <dbReference type="NCBI Taxonomy" id="2605694"/>
    <lineage>
        <taxon>Bacteria</taxon>
        <taxon>Pseudomonadati</taxon>
        <taxon>Planctomycetota</taxon>
        <taxon>Planctomycetia</taxon>
        <taxon>Pirellulales</taxon>
        <taxon>Pirellulaceae</taxon>
        <taxon>Roseiconus</taxon>
    </lineage>
</organism>
<evidence type="ECO:0000256" key="1">
    <source>
        <dbReference type="SAM" id="SignalP"/>
    </source>
</evidence>
<gene>
    <name evidence="2" type="ORF">QTN89_29510</name>
</gene>
<protein>
    <submittedName>
        <fullName evidence="2">Uncharacterized protein</fullName>
    </submittedName>
</protein>
<keyword evidence="3" id="KW-1185">Reference proteome</keyword>
<dbReference type="RefSeq" id="WP_289167743.1">
    <property type="nucleotide sequence ID" value="NZ_JASZZN010000282.1"/>
</dbReference>